<evidence type="ECO:0000256" key="6">
    <source>
        <dbReference type="ARBA" id="ARBA00022664"/>
    </source>
</evidence>
<evidence type="ECO:0000256" key="11">
    <source>
        <dbReference type="ARBA" id="ARBA00023211"/>
    </source>
</evidence>
<dbReference type="InterPro" id="IPR029052">
    <property type="entry name" value="Metallo-depent_PP-like"/>
</dbReference>
<keyword evidence="15" id="KW-1185">Reference proteome</keyword>
<dbReference type="GO" id="GO:0005634">
    <property type="term" value="C:nucleus"/>
    <property type="evidence" value="ECO:0007669"/>
    <property type="project" value="UniProtKB-SubCell"/>
</dbReference>
<gene>
    <name evidence="14" type="ORF">BCR44DRAFT_1387897</name>
</gene>
<keyword evidence="11" id="KW-0464">Manganese</keyword>
<evidence type="ECO:0000256" key="7">
    <source>
        <dbReference type="ARBA" id="ARBA00022723"/>
    </source>
</evidence>
<comment type="caution">
    <text evidence="14">The sequence shown here is derived from an EMBL/GenBank/DDBJ whole genome shotgun (WGS) entry which is preliminary data.</text>
</comment>
<evidence type="ECO:0000256" key="4">
    <source>
        <dbReference type="ARBA" id="ARBA00004123"/>
    </source>
</evidence>
<dbReference type="PANTHER" id="PTHR12849">
    <property type="entry name" value="RNA LARIAT DEBRANCHING ENZYME"/>
    <property type="match status" value="1"/>
</dbReference>
<dbReference type="InterPro" id="IPR041816">
    <property type="entry name" value="Dbr1_N"/>
</dbReference>
<dbReference type="Proteomes" id="UP000193411">
    <property type="component" value="Unassembled WGS sequence"/>
</dbReference>
<comment type="cofactor">
    <cofactor evidence="2">
        <name>Zn(2+)</name>
        <dbReference type="ChEBI" id="CHEBI:29105"/>
    </cofactor>
</comment>
<sequence length="452" mass="50799">MPPHLPLPIWPAHHPKLRSSCVPCTCILVQIAVIGCGHGKLDSIYASVKESELASGKTVDLVIINGDFQAIRNTADLDNISVPAKYRVLGDFHRYYSGQVTAPYLTMFIGGNHESSAYLWELYHGGWAARNIYFMGWANVIRVGSLRIGGTSGVWNYHSFTKGHHEQAPYSPDQIRSIYHTRQHEIMQLSLVRQQSLDVFLSHDWPRNIAFHGDMEALLTEKPFLTKMCIRSGRLGSPAMEHLLHHLQPRYWFAGHLHVQFPAIVSHSTSNFATTPDITSFSHLRRPQPTTMHNAPDPATRVTRFLALDKAEPNRQFLQVLEIEGSVGPLRYDLDWLAIVKATHHLMPRHANSQPASYNWSQLTAAVEEAKVELLRRFGGGDLDGHLLIPDAQTSFAVTGPVHLQPLLEDHRQLANRLHANPQTAMFAQWLGISCMTESGVQCSEYSALERQ</sequence>
<dbReference type="STRING" id="765915.A0A1Y2HU70"/>
<evidence type="ECO:0000256" key="3">
    <source>
        <dbReference type="ARBA" id="ARBA00001954"/>
    </source>
</evidence>
<comment type="cofactor">
    <cofactor evidence="1">
        <name>Mn(2+)</name>
        <dbReference type="ChEBI" id="CHEBI:29035"/>
    </cofactor>
</comment>
<dbReference type="GO" id="GO:0008419">
    <property type="term" value="F:RNA lariat debranching enzyme activity"/>
    <property type="evidence" value="ECO:0007669"/>
    <property type="project" value="TreeGrafter"/>
</dbReference>
<dbReference type="AlphaFoldDB" id="A0A1Y2HU70"/>
<evidence type="ECO:0000256" key="9">
    <source>
        <dbReference type="ARBA" id="ARBA00022833"/>
    </source>
</evidence>
<dbReference type="PANTHER" id="PTHR12849:SF0">
    <property type="entry name" value="LARIAT DEBRANCHING ENZYME"/>
    <property type="match status" value="1"/>
</dbReference>
<accession>A0A1Y2HU70</accession>
<dbReference type="SUPFAM" id="SSF56300">
    <property type="entry name" value="Metallo-dependent phosphatases"/>
    <property type="match status" value="1"/>
</dbReference>
<evidence type="ECO:0000313" key="14">
    <source>
        <dbReference type="EMBL" id="ORZ38140.1"/>
    </source>
</evidence>
<evidence type="ECO:0000256" key="2">
    <source>
        <dbReference type="ARBA" id="ARBA00001947"/>
    </source>
</evidence>
<organism evidence="14 15">
    <name type="scientific">Catenaria anguillulae PL171</name>
    <dbReference type="NCBI Taxonomy" id="765915"/>
    <lineage>
        <taxon>Eukaryota</taxon>
        <taxon>Fungi</taxon>
        <taxon>Fungi incertae sedis</taxon>
        <taxon>Blastocladiomycota</taxon>
        <taxon>Blastocladiomycetes</taxon>
        <taxon>Blastocladiales</taxon>
        <taxon>Catenariaceae</taxon>
        <taxon>Catenaria</taxon>
    </lineage>
</organism>
<feature type="domain" description="Lariat debranching enzyme C-terminal" evidence="13">
    <location>
        <begin position="291"/>
        <end position="437"/>
    </location>
</feature>
<keyword evidence="10" id="KW-0408">Iron</keyword>
<evidence type="ECO:0000256" key="1">
    <source>
        <dbReference type="ARBA" id="ARBA00001936"/>
    </source>
</evidence>
<keyword evidence="6" id="KW-0507">mRNA processing</keyword>
<keyword evidence="12" id="KW-0539">Nucleus</keyword>
<proteinExistence type="inferred from homology"/>
<comment type="similarity">
    <text evidence="5">Belongs to the lariat debranching enzyme family.</text>
</comment>
<dbReference type="OrthoDB" id="407609at2759"/>
<dbReference type="Pfam" id="PF00149">
    <property type="entry name" value="Metallophos"/>
    <property type="match status" value="1"/>
</dbReference>
<evidence type="ECO:0000256" key="10">
    <source>
        <dbReference type="ARBA" id="ARBA00023004"/>
    </source>
</evidence>
<dbReference type="GO" id="GO:0000398">
    <property type="term" value="P:mRNA splicing, via spliceosome"/>
    <property type="evidence" value="ECO:0007669"/>
    <property type="project" value="TreeGrafter"/>
</dbReference>
<keyword evidence="7" id="KW-0479">Metal-binding</keyword>
<dbReference type="InterPro" id="IPR004843">
    <property type="entry name" value="Calcineurin-like_PHP"/>
</dbReference>
<evidence type="ECO:0000256" key="5">
    <source>
        <dbReference type="ARBA" id="ARBA00006045"/>
    </source>
</evidence>
<dbReference type="InterPro" id="IPR007708">
    <property type="entry name" value="DBR1_C"/>
</dbReference>
<dbReference type="EMBL" id="MCFL01000010">
    <property type="protein sequence ID" value="ORZ38140.1"/>
    <property type="molecule type" value="Genomic_DNA"/>
</dbReference>
<name>A0A1Y2HU70_9FUNG</name>
<dbReference type="CDD" id="cd00844">
    <property type="entry name" value="MPP_Dbr1_N"/>
    <property type="match status" value="1"/>
</dbReference>
<reference evidence="14 15" key="1">
    <citation type="submission" date="2016-07" db="EMBL/GenBank/DDBJ databases">
        <title>Pervasive Adenine N6-methylation of Active Genes in Fungi.</title>
        <authorList>
            <consortium name="DOE Joint Genome Institute"/>
            <person name="Mondo S.J."/>
            <person name="Dannebaum R.O."/>
            <person name="Kuo R.C."/>
            <person name="Labutti K."/>
            <person name="Haridas S."/>
            <person name="Kuo A."/>
            <person name="Salamov A."/>
            <person name="Ahrendt S.R."/>
            <person name="Lipzen A."/>
            <person name="Sullivan W."/>
            <person name="Andreopoulos W.B."/>
            <person name="Clum A."/>
            <person name="Lindquist E."/>
            <person name="Daum C."/>
            <person name="Ramamoorthy G.K."/>
            <person name="Gryganskyi A."/>
            <person name="Culley D."/>
            <person name="Magnuson J.K."/>
            <person name="James T.Y."/>
            <person name="O'Malley M.A."/>
            <person name="Stajich J.E."/>
            <person name="Spatafora J.W."/>
            <person name="Visel A."/>
            <person name="Grigoriev I.V."/>
        </authorList>
    </citation>
    <scope>NUCLEOTIDE SEQUENCE [LARGE SCALE GENOMIC DNA]</scope>
    <source>
        <strain evidence="14 15">PL171</strain>
    </source>
</reference>
<comment type="subcellular location">
    <subcellularLocation>
        <location evidence="4">Nucleus</location>
    </subcellularLocation>
</comment>
<protein>
    <submittedName>
        <fullName evidence="14">Lariat debranching enzyme, C-terminal domain-domain-containing protein</fullName>
    </submittedName>
</protein>
<evidence type="ECO:0000259" key="13">
    <source>
        <dbReference type="SMART" id="SM01124"/>
    </source>
</evidence>
<comment type="cofactor">
    <cofactor evidence="3">
        <name>Fe(2+)</name>
        <dbReference type="ChEBI" id="CHEBI:29033"/>
    </cofactor>
</comment>
<evidence type="ECO:0000256" key="12">
    <source>
        <dbReference type="ARBA" id="ARBA00023242"/>
    </source>
</evidence>
<evidence type="ECO:0000313" key="15">
    <source>
        <dbReference type="Proteomes" id="UP000193411"/>
    </source>
</evidence>
<keyword evidence="8" id="KW-0378">Hydrolase</keyword>
<dbReference type="Pfam" id="PF05011">
    <property type="entry name" value="DBR1"/>
    <property type="match status" value="1"/>
</dbReference>
<dbReference type="SMART" id="SM01124">
    <property type="entry name" value="DBR1"/>
    <property type="match status" value="1"/>
</dbReference>
<evidence type="ECO:0000256" key="8">
    <source>
        <dbReference type="ARBA" id="ARBA00022801"/>
    </source>
</evidence>
<dbReference type="GO" id="GO:0046872">
    <property type="term" value="F:metal ion binding"/>
    <property type="evidence" value="ECO:0007669"/>
    <property type="project" value="UniProtKB-KW"/>
</dbReference>
<keyword evidence="9" id="KW-0862">Zinc</keyword>